<dbReference type="PANTHER" id="PTHR13593:SF113">
    <property type="entry name" value="SI:DKEY-266F7.9"/>
    <property type="match status" value="1"/>
</dbReference>
<evidence type="ECO:0000256" key="1">
    <source>
        <dbReference type="ARBA" id="ARBA00001316"/>
    </source>
</evidence>
<dbReference type="InterPro" id="IPR017946">
    <property type="entry name" value="PLC-like_Pdiesterase_TIM-brl"/>
</dbReference>
<dbReference type="STRING" id="796620.VIBC2010_09747"/>
<reference evidence="7 8" key="1">
    <citation type="journal article" date="2012" name="Int. J. Syst. Evol. Microbiol.">
        <title>Vibrio caribbeanicus sp. nov., isolated from the marine sponge Scleritoderma cyanea.</title>
        <authorList>
            <person name="Hoffmann M."/>
            <person name="Monday S.R."/>
            <person name="Allard M.W."/>
            <person name="Strain E.A."/>
            <person name="Whittaker P."/>
            <person name="Naum M."/>
            <person name="McCarthy P.J."/>
            <person name="Lopez J.V."/>
            <person name="Fischer M."/>
            <person name="Brown E.W."/>
        </authorList>
    </citation>
    <scope>NUCLEOTIDE SEQUENCE [LARGE SCALE GENOMIC DNA]</scope>
    <source>
        <strain evidence="7 8">ATCC BAA-2122</strain>
    </source>
</reference>
<dbReference type="SUPFAM" id="SSF51695">
    <property type="entry name" value="PLC-like phosphodiesterases"/>
    <property type="match status" value="1"/>
</dbReference>
<comment type="caution">
    <text evidence="7">The sequence shown here is derived from an EMBL/GenBank/DDBJ whole genome shotgun (WGS) entry which is preliminary data.</text>
</comment>
<dbReference type="AlphaFoldDB" id="E3BJX0"/>
<protein>
    <recommendedName>
        <fullName evidence="3">1-phosphatidylinositol phosphodiesterase</fullName>
        <ecNumber evidence="2">4.6.1.13</ecNumber>
    </recommendedName>
    <alternativeName>
        <fullName evidence="4">Phosphatidylinositol diacylglycerol-lyase</fullName>
    </alternativeName>
    <alternativeName>
        <fullName evidence="5">Phosphatidylinositol-specific phospholipase C</fullName>
    </alternativeName>
</protein>
<dbReference type="InterPro" id="IPR051057">
    <property type="entry name" value="PI-PLC_domain"/>
</dbReference>
<evidence type="ECO:0000256" key="4">
    <source>
        <dbReference type="ARBA" id="ARBA00030474"/>
    </source>
</evidence>
<dbReference type="PANTHER" id="PTHR13593">
    <property type="match status" value="1"/>
</dbReference>
<dbReference type="Proteomes" id="UP000002943">
    <property type="component" value="Unassembled WGS sequence"/>
</dbReference>
<evidence type="ECO:0000259" key="6">
    <source>
        <dbReference type="SMART" id="SM00148"/>
    </source>
</evidence>
<name>E3BJX0_9VIBR</name>
<proteinExistence type="predicted"/>
<dbReference type="Gene3D" id="3.20.20.190">
    <property type="entry name" value="Phosphatidylinositol (PI) phosphodiesterase"/>
    <property type="match status" value="1"/>
</dbReference>
<evidence type="ECO:0000313" key="8">
    <source>
        <dbReference type="Proteomes" id="UP000002943"/>
    </source>
</evidence>
<dbReference type="RefSeq" id="WP_009601324.1">
    <property type="nucleotide sequence ID" value="NZ_AEIU01000072.1"/>
</dbReference>
<dbReference type="Pfam" id="PF00388">
    <property type="entry name" value="PI-PLC-X"/>
    <property type="match status" value="1"/>
</dbReference>
<evidence type="ECO:0000256" key="3">
    <source>
        <dbReference type="ARBA" id="ARBA00019758"/>
    </source>
</evidence>
<dbReference type="EMBL" id="AEIU01000072">
    <property type="protein sequence ID" value="EFP96598.1"/>
    <property type="molecule type" value="Genomic_DNA"/>
</dbReference>
<dbReference type="EC" id="4.6.1.13" evidence="2"/>
<evidence type="ECO:0000313" key="7">
    <source>
        <dbReference type="EMBL" id="EFP96598.1"/>
    </source>
</evidence>
<evidence type="ECO:0000256" key="2">
    <source>
        <dbReference type="ARBA" id="ARBA00012581"/>
    </source>
</evidence>
<dbReference type="GO" id="GO:0006629">
    <property type="term" value="P:lipid metabolic process"/>
    <property type="evidence" value="ECO:0007669"/>
    <property type="project" value="InterPro"/>
</dbReference>
<organism evidence="7 8">
    <name type="scientific">Vibrio caribbeanicus ATCC BAA-2122</name>
    <dbReference type="NCBI Taxonomy" id="796620"/>
    <lineage>
        <taxon>Bacteria</taxon>
        <taxon>Pseudomonadati</taxon>
        <taxon>Pseudomonadota</taxon>
        <taxon>Gammaproteobacteria</taxon>
        <taxon>Vibrionales</taxon>
        <taxon>Vibrionaceae</taxon>
        <taxon>Vibrio</taxon>
    </lineage>
</organism>
<keyword evidence="8" id="KW-1185">Reference proteome</keyword>
<accession>E3BJX0</accession>
<dbReference type="GO" id="GO:0008081">
    <property type="term" value="F:phosphoric diester hydrolase activity"/>
    <property type="evidence" value="ECO:0007669"/>
    <property type="project" value="InterPro"/>
</dbReference>
<feature type="domain" description="Phosphatidylinositol-specific phospholipase C X" evidence="6">
    <location>
        <begin position="41"/>
        <end position="182"/>
    </location>
</feature>
<dbReference type="GO" id="GO:0004436">
    <property type="term" value="F:phosphatidylinositol diacylglycerol-lyase activity"/>
    <property type="evidence" value="ECO:0007669"/>
    <property type="project" value="UniProtKB-EC"/>
</dbReference>
<dbReference type="CDD" id="cd08586">
    <property type="entry name" value="PI-PLCc_BcPLC_like"/>
    <property type="match status" value="1"/>
</dbReference>
<evidence type="ECO:0000256" key="5">
    <source>
        <dbReference type="ARBA" id="ARBA00030782"/>
    </source>
</evidence>
<dbReference type="InterPro" id="IPR000909">
    <property type="entry name" value="PLipase_C_PInositol-sp_X_dom"/>
</dbReference>
<gene>
    <name evidence="7" type="ORF">VIBC2010_09747</name>
</gene>
<dbReference type="PROSITE" id="PS50007">
    <property type="entry name" value="PIPLC_X_DOMAIN"/>
    <property type="match status" value="1"/>
</dbReference>
<dbReference type="SMART" id="SM00148">
    <property type="entry name" value="PLCXc"/>
    <property type="match status" value="1"/>
</dbReference>
<dbReference type="OrthoDB" id="7191982at2"/>
<comment type="catalytic activity">
    <reaction evidence="1">
        <text>a 1,2-diacyl-sn-glycero-3-phospho-(1D-myo-inositol) = 1D-myo-inositol 1,2-cyclic phosphate + a 1,2-diacyl-sn-glycerol</text>
        <dbReference type="Rhea" id="RHEA:17093"/>
        <dbReference type="ChEBI" id="CHEBI:17815"/>
        <dbReference type="ChEBI" id="CHEBI:57880"/>
        <dbReference type="ChEBI" id="CHEBI:58484"/>
        <dbReference type="EC" id="4.6.1.13"/>
    </reaction>
</comment>
<sequence length="337" mass="38759">MKVIMGLFLSLLTFSVSSHQDLSYLYQEHSPRHFPGWMSELDNNTRLRDINIPGTHNSASLYGGHIVITQKMSIEEQLLAGVRFLDIRLRQTENVLAVHHGPVFQRQMFGDILHQVGRFLYSYPTETVLIRIRNEYRGKNNSEPFCDTFARYFSNYYPLFWQGSEENPTISQLRGKIVILENFARKTNQKFGLPYGSFSIQDKWKMDSNWSLYSKWSAIKQQLIKANQDAQSTDHRGVINYLSASVGSFPYFVASGHSSPETDSQRLWTGFISSQGDFYPDFPRVDCWGDWCAIVFEGTNILTQEYLANNDLNYVGIIAADFPGPDLIETIIRLNFP</sequence>
<dbReference type="eggNOG" id="COG0823">
    <property type="taxonomic scope" value="Bacteria"/>
</dbReference>